<feature type="transmembrane region" description="Helical" evidence="5">
    <location>
        <begin position="43"/>
        <end position="65"/>
    </location>
</feature>
<evidence type="ECO:0000256" key="1">
    <source>
        <dbReference type="ARBA" id="ARBA00004141"/>
    </source>
</evidence>
<dbReference type="OrthoDB" id="3358017at2759"/>
<dbReference type="PANTHER" id="PTHR31465">
    <property type="entry name" value="PROTEIN RTA1-RELATED"/>
    <property type="match status" value="1"/>
</dbReference>
<dbReference type="InterPro" id="IPR007568">
    <property type="entry name" value="RTA1"/>
</dbReference>
<organism evidence="6 7">
    <name type="scientific">Sphaerobolus stellatus (strain SS14)</name>
    <dbReference type="NCBI Taxonomy" id="990650"/>
    <lineage>
        <taxon>Eukaryota</taxon>
        <taxon>Fungi</taxon>
        <taxon>Dikarya</taxon>
        <taxon>Basidiomycota</taxon>
        <taxon>Agaricomycotina</taxon>
        <taxon>Agaricomycetes</taxon>
        <taxon>Phallomycetidae</taxon>
        <taxon>Geastrales</taxon>
        <taxon>Sphaerobolaceae</taxon>
        <taxon>Sphaerobolus</taxon>
    </lineage>
</organism>
<evidence type="ECO:0000256" key="5">
    <source>
        <dbReference type="SAM" id="Phobius"/>
    </source>
</evidence>
<evidence type="ECO:0008006" key="8">
    <source>
        <dbReference type="Google" id="ProtNLM"/>
    </source>
</evidence>
<evidence type="ECO:0000313" key="7">
    <source>
        <dbReference type="Proteomes" id="UP000054279"/>
    </source>
</evidence>
<dbReference type="HOGENOM" id="CLU_033465_6_0_1"/>
<evidence type="ECO:0000256" key="4">
    <source>
        <dbReference type="ARBA" id="ARBA00023136"/>
    </source>
</evidence>
<dbReference type="GO" id="GO:0005886">
    <property type="term" value="C:plasma membrane"/>
    <property type="evidence" value="ECO:0007669"/>
    <property type="project" value="TreeGrafter"/>
</dbReference>
<dbReference type="EMBL" id="KN837203">
    <property type="protein sequence ID" value="KIJ34168.1"/>
    <property type="molecule type" value="Genomic_DNA"/>
</dbReference>
<keyword evidence="7" id="KW-1185">Reference proteome</keyword>
<name>A0A0C9TUY4_SPHS4</name>
<evidence type="ECO:0000313" key="6">
    <source>
        <dbReference type="EMBL" id="KIJ34168.1"/>
    </source>
</evidence>
<reference evidence="6 7" key="1">
    <citation type="submission" date="2014-06" db="EMBL/GenBank/DDBJ databases">
        <title>Evolutionary Origins and Diversification of the Mycorrhizal Mutualists.</title>
        <authorList>
            <consortium name="DOE Joint Genome Institute"/>
            <consortium name="Mycorrhizal Genomics Consortium"/>
            <person name="Kohler A."/>
            <person name="Kuo A."/>
            <person name="Nagy L.G."/>
            <person name="Floudas D."/>
            <person name="Copeland A."/>
            <person name="Barry K.W."/>
            <person name="Cichocki N."/>
            <person name="Veneault-Fourrey C."/>
            <person name="LaButti K."/>
            <person name="Lindquist E.A."/>
            <person name="Lipzen A."/>
            <person name="Lundell T."/>
            <person name="Morin E."/>
            <person name="Murat C."/>
            <person name="Riley R."/>
            <person name="Ohm R."/>
            <person name="Sun H."/>
            <person name="Tunlid A."/>
            <person name="Henrissat B."/>
            <person name="Grigoriev I.V."/>
            <person name="Hibbett D.S."/>
            <person name="Martin F."/>
        </authorList>
    </citation>
    <scope>NUCLEOTIDE SEQUENCE [LARGE SCALE GENOMIC DNA]</scope>
    <source>
        <strain evidence="6 7">SS14</strain>
    </source>
</reference>
<feature type="transmembrane region" description="Helical" evidence="5">
    <location>
        <begin position="12"/>
        <end position="31"/>
    </location>
</feature>
<feature type="transmembrane region" description="Helical" evidence="5">
    <location>
        <begin position="206"/>
        <end position="226"/>
    </location>
</feature>
<feature type="transmembrane region" description="Helical" evidence="5">
    <location>
        <begin position="118"/>
        <end position="136"/>
    </location>
</feature>
<proteinExistence type="predicted"/>
<keyword evidence="3 5" id="KW-1133">Transmembrane helix</keyword>
<protein>
    <recommendedName>
        <fullName evidence="8">RTA1-domain-containing protein</fullName>
    </recommendedName>
</protein>
<feature type="transmembrane region" description="Helical" evidence="5">
    <location>
        <begin position="156"/>
        <end position="176"/>
    </location>
</feature>
<feature type="transmembrane region" description="Helical" evidence="5">
    <location>
        <begin position="246"/>
        <end position="264"/>
    </location>
</feature>
<comment type="subcellular location">
    <subcellularLocation>
        <location evidence="1">Membrane</location>
        <topology evidence="1">Multi-pass membrane protein</topology>
    </subcellularLocation>
</comment>
<dbReference type="GO" id="GO:0000324">
    <property type="term" value="C:fungal-type vacuole"/>
    <property type="evidence" value="ECO:0007669"/>
    <property type="project" value="TreeGrafter"/>
</dbReference>
<feature type="transmembrane region" description="Helical" evidence="5">
    <location>
        <begin position="77"/>
        <end position="98"/>
    </location>
</feature>
<dbReference type="AlphaFoldDB" id="A0A0C9TUY4"/>
<keyword evidence="2 5" id="KW-0812">Transmembrane</keyword>
<evidence type="ECO:0000256" key="2">
    <source>
        <dbReference type="ARBA" id="ARBA00022692"/>
    </source>
</evidence>
<accession>A0A0C9TUY4</accession>
<dbReference type="PANTHER" id="PTHR31465:SF9">
    <property type="entry name" value="SPHINGOID LONG-CHAIN BASE TRANSPORTER RSB1"/>
    <property type="match status" value="1"/>
</dbReference>
<gene>
    <name evidence="6" type="ORF">M422DRAFT_233532</name>
</gene>
<sequence>MSTSETSLYGYIPTAWIGWTFVVLFGISTVTHIIQTLFIKPRLYWLLPTVVLCGIFEVTGWVARARSHKDPNSSTNFIIQASLIIIAPVFITAALYTILGKIINIVGENYSRLRSNSYIKIFLGADIVSLFIQGAGGGLSASAGTKVQTAKLGTNITLGGVIFQIVFLFFFSILAIEVAYRVSHNKPHVHAMEGGSRVDRTRPTDMFWMLLGLGMSTALVFVRTIYRSIELSKGFNGSINRTQIWIILFDGIPMVLAMIILNAFSPTHLLKSKLSYENRVVNFRLNPRDQP</sequence>
<dbReference type="Pfam" id="PF04479">
    <property type="entry name" value="RTA1"/>
    <property type="match status" value="1"/>
</dbReference>
<evidence type="ECO:0000256" key="3">
    <source>
        <dbReference type="ARBA" id="ARBA00022989"/>
    </source>
</evidence>
<dbReference type="Proteomes" id="UP000054279">
    <property type="component" value="Unassembled WGS sequence"/>
</dbReference>
<keyword evidence="4 5" id="KW-0472">Membrane</keyword>